<feature type="transmembrane region" description="Helical" evidence="1">
    <location>
        <begin position="26"/>
        <end position="43"/>
    </location>
</feature>
<feature type="transmembrane region" description="Helical" evidence="1">
    <location>
        <begin position="92"/>
        <end position="112"/>
    </location>
</feature>
<name>A0A3B0U080_9ZZZZ</name>
<keyword evidence="1" id="KW-1133">Transmembrane helix</keyword>
<dbReference type="AlphaFoldDB" id="A0A3B0U080"/>
<sequence length="149" mass="16211">MFQSARLKMPALDYVSIIQSLYKDRVAMLLGTTATAVAAVAAGVQSSSIILFVYAGLFLLAGLWRYREAIAFDREQIGPEDAKKAEHWEFRATLSGSLVAILYGSWTFYSLVFIGDGFATLASVSVSIAALVGIYARNFGLDRLVTLQS</sequence>
<evidence type="ECO:0000256" key="1">
    <source>
        <dbReference type="SAM" id="Phobius"/>
    </source>
</evidence>
<accession>A0A3B0U080</accession>
<feature type="non-terminal residue" evidence="2">
    <location>
        <position position="149"/>
    </location>
</feature>
<feature type="transmembrane region" description="Helical" evidence="1">
    <location>
        <begin position="49"/>
        <end position="66"/>
    </location>
</feature>
<organism evidence="2">
    <name type="scientific">hydrothermal vent metagenome</name>
    <dbReference type="NCBI Taxonomy" id="652676"/>
    <lineage>
        <taxon>unclassified sequences</taxon>
        <taxon>metagenomes</taxon>
        <taxon>ecological metagenomes</taxon>
    </lineage>
</organism>
<feature type="transmembrane region" description="Helical" evidence="1">
    <location>
        <begin position="118"/>
        <end position="136"/>
    </location>
</feature>
<evidence type="ECO:0000313" key="2">
    <source>
        <dbReference type="EMBL" id="VAW19107.1"/>
    </source>
</evidence>
<protein>
    <submittedName>
        <fullName evidence="2">Uncharacterized protein</fullName>
    </submittedName>
</protein>
<proteinExistence type="predicted"/>
<keyword evidence="1" id="KW-0812">Transmembrane</keyword>
<reference evidence="2" key="1">
    <citation type="submission" date="2018-06" db="EMBL/GenBank/DDBJ databases">
        <authorList>
            <person name="Zhirakovskaya E."/>
        </authorList>
    </citation>
    <scope>NUCLEOTIDE SEQUENCE</scope>
</reference>
<keyword evidence="1" id="KW-0472">Membrane</keyword>
<gene>
    <name evidence="2" type="ORF">MNBD_ALPHA12-725</name>
</gene>
<dbReference type="EMBL" id="UOEO01000099">
    <property type="protein sequence ID" value="VAW19107.1"/>
    <property type="molecule type" value="Genomic_DNA"/>
</dbReference>